<reference evidence="2 3" key="1">
    <citation type="submission" date="2024-01" db="EMBL/GenBank/DDBJ databases">
        <title>Seven novel Bacillus-like species.</title>
        <authorList>
            <person name="Liu G."/>
        </authorList>
    </citation>
    <scope>NUCLEOTIDE SEQUENCE [LARGE SCALE GENOMIC DNA]</scope>
    <source>
        <strain evidence="2 3">FJAT-53711</strain>
    </source>
</reference>
<dbReference type="RefSeq" id="WP_336481280.1">
    <property type="nucleotide sequence ID" value="NZ_JBAWSV010000001.1"/>
</dbReference>
<protein>
    <recommendedName>
        <fullName evidence="4">Glucose/Sorbosone dehydrogenase domain-containing protein</fullName>
    </recommendedName>
</protein>
<sequence>MVPSGYKIEALAENLTTPFNLTFTDQWEILIADAGIASGNGKALMIIPTGTKVIAEGFKPPLTGITFYKDNIYVAHRGFITIVKPDGSKKDIISGLLSFGDHHNNRVIFGPVGEAFIAEFGSEAPNTTGGKPARKVGHRVSRINPETGVIMTFAINKTGLAAFTTGGGGLERPIVVTSGKQNEMYITDFGIYKSPGIKTQV</sequence>
<dbReference type="Proteomes" id="UP001367922">
    <property type="component" value="Unassembled WGS sequence"/>
</dbReference>
<evidence type="ECO:0000313" key="1">
    <source>
        <dbReference type="EMBL" id="MEI4828937.1"/>
    </source>
</evidence>
<name>A0ABU8FY12_9BACI</name>
<dbReference type="EMBL" id="JBAWSV010000001">
    <property type="protein sequence ID" value="MEI4828937.1"/>
    <property type="molecule type" value="Genomic_DNA"/>
</dbReference>
<proteinExistence type="predicted"/>
<accession>A0ABU8FY12</accession>
<keyword evidence="3" id="KW-1185">Reference proteome</keyword>
<evidence type="ECO:0000313" key="3">
    <source>
        <dbReference type="Proteomes" id="UP001367922"/>
    </source>
</evidence>
<gene>
    <name evidence="1" type="ORF">WAX78_05665</name>
    <name evidence="2" type="ORF">WAX78_15710</name>
</gene>
<dbReference type="InterPro" id="IPR011042">
    <property type="entry name" value="6-blade_b-propeller_TolB-like"/>
</dbReference>
<evidence type="ECO:0000313" key="2">
    <source>
        <dbReference type="EMBL" id="MEI4830896.1"/>
    </source>
</evidence>
<dbReference type="Gene3D" id="2.120.10.30">
    <property type="entry name" value="TolB, C-terminal domain"/>
    <property type="match status" value="1"/>
</dbReference>
<comment type="caution">
    <text evidence="2">The sequence shown here is derived from an EMBL/GenBank/DDBJ whole genome shotgun (WGS) entry which is preliminary data.</text>
</comment>
<evidence type="ECO:0008006" key="4">
    <source>
        <dbReference type="Google" id="ProtNLM"/>
    </source>
</evidence>
<dbReference type="SUPFAM" id="SSF101898">
    <property type="entry name" value="NHL repeat"/>
    <property type="match status" value="1"/>
</dbReference>
<dbReference type="EMBL" id="JBAWSV010000005">
    <property type="protein sequence ID" value="MEI4830896.1"/>
    <property type="molecule type" value="Genomic_DNA"/>
</dbReference>
<organism evidence="2 3">
    <name type="scientific">Bacillus yunxiaonensis</name>
    <dbReference type="NCBI Taxonomy" id="3127665"/>
    <lineage>
        <taxon>Bacteria</taxon>
        <taxon>Bacillati</taxon>
        <taxon>Bacillota</taxon>
        <taxon>Bacilli</taxon>
        <taxon>Bacillales</taxon>
        <taxon>Bacillaceae</taxon>
        <taxon>Bacillus</taxon>
    </lineage>
</organism>